<sequence>MAYLYPFEGKEPQVAPGAFVAPTAVLIGDVVIEEEASIWFGAVLRADFNRIVIGRGSAVQDNCVIHTAEDRPTLVGSGVTVGHMAMLEGCTVEDGALVGMGAVVLQRARVGARAMLAAGTVVREGQEIPAGVLAAGVPARVKKELGGSSGDWVEGAAREYRALRLRYIRELGALAGEPGKGGM</sequence>
<dbReference type="InterPro" id="IPR050484">
    <property type="entry name" value="Transf_Hexapept/Carb_Anhydrase"/>
</dbReference>
<dbReference type="AlphaFoldDB" id="A0A510HIZ1"/>
<dbReference type="PANTHER" id="PTHR13061">
    <property type="entry name" value="DYNACTIN SUBUNIT P25"/>
    <property type="match status" value="1"/>
</dbReference>
<keyword evidence="2" id="KW-1185">Reference proteome</keyword>
<dbReference type="Gene3D" id="2.160.10.10">
    <property type="entry name" value="Hexapeptide repeat proteins"/>
    <property type="match status" value="1"/>
</dbReference>
<dbReference type="OrthoDB" id="9803036at2"/>
<gene>
    <name evidence="1" type="ORF">RxyAA322_10890</name>
</gene>
<name>A0A510HIZ1_9ACTN</name>
<organism evidence="1 2">
    <name type="scientific">Rubrobacter xylanophilus</name>
    <dbReference type="NCBI Taxonomy" id="49319"/>
    <lineage>
        <taxon>Bacteria</taxon>
        <taxon>Bacillati</taxon>
        <taxon>Actinomycetota</taxon>
        <taxon>Rubrobacteria</taxon>
        <taxon>Rubrobacterales</taxon>
        <taxon>Rubrobacteraceae</taxon>
        <taxon>Rubrobacter</taxon>
    </lineage>
</organism>
<proteinExistence type="predicted"/>
<dbReference type="CDD" id="cd04645">
    <property type="entry name" value="LbH_gamma_CA_like"/>
    <property type="match status" value="1"/>
</dbReference>
<dbReference type="InterPro" id="IPR011004">
    <property type="entry name" value="Trimer_LpxA-like_sf"/>
</dbReference>
<accession>A0A510HIZ1</accession>
<dbReference type="RefSeq" id="WP_143527271.1">
    <property type="nucleotide sequence ID" value="NZ_AP019791.1"/>
</dbReference>
<dbReference type="Proteomes" id="UP000318065">
    <property type="component" value="Chromosome"/>
</dbReference>
<evidence type="ECO:0000313" key="1">
    <source>
        <dbReference type="EMBL" id="BBL79235.1"/>
    </source>
</evidence>
<dbReference type="EMBL" id="AP019791">
    <property type="protein sequence ID" value="BBL79235.1"/>
    <property type="molecule type" value="Genomic_DNA"/>
</dbReference>
<dbReference type="InterPro" id="IPR047324">
    <property type="entry name" value="LbH_gamma_CA-like"/>
</dbReference>
<protein>
    <submittedName>
        <fullName evidence="1">Gamma carbonic anhydrase family protein</fullName>
    </submittedName>
</protein>
<evidence type="ECO:0000313" key="2">
    <source>
        <dbReference type="Proteomes" id="UP000318065"/>
    </source>
</evidence>
<dbReference type="SUPFAM" id="SSF51161">
    <property type="entry name" value="Trimeric LpxA-like enzymes"/>
    <property type="match status" value="1"/>
</dbReference>
<reference evidence="1" key="1">
    <citation type="journal article" date="2019" name="Microbiol. Resour. Announc.">
        <title>Complete Genome Sequence of Rubrobacter xylanophilus Strain AA3-22, Isolated from Arima Onsen in Japan.</title>
        <authorList>
            <person name="Tomariguchi N."/>
            <person name="Miyazaki K."/>
        </authorList>
    </citation>
    <scope>NUCLEOTIDE SEQUENCE [LARGE SCALE GENOMIC DNA]</scope>
    <source>
        <strain evidence="1">AA3-22</strain>
    </source>
</reference>
<dbReference type="PANTHER" id="PTHR13061:SF29">
    <property type="entry name" value="GAMMA CARBONIC ANHYDRASE-LIKE 1, MITOCHONDRIAL-RELATED"/>
    <property type="match status" value="1"/>
</dbReference>